<dbReference type="InterPro" id="IPR020846">
    <property type="entry name" value="MFS_dom"/>
</dbReference>
<organism evidence="27">
    <name type="scientific">Candidatus Berkiella cookevillensis</name>
    <dbReference type="NCBI Taxonomy" id="437022"/>
    <lineage>
        <taxon>Bacteria</taxon>
        <taxon>Pseudomonadati</taxon>
        <taxon>Pseudomonadota</taxon>
        <taxon>Gammaproteobacteria</taxon>
        <taxon>Candidatus Berkiellales</taxon>
        <taxon>Candidatus Berkiellaceae</taxon>
        <taxon>Candidatus Berkiella</taxon>
    </lineage>
</organism>
<comment type="catalytic activity">
    <reaction evidence="12">
        <text>L-lysyl-L-alpha-amino acid(out) = L-lysyl-L-alpha-amino acid(in)</text>
        <dbReference type="Rhea" id="RHEA:79387"/>
        <dbReference type="ChEBI" id="CHEBI:229965"/>
    </reaction>
</comment>
<dbReference type="PROSITE" id="PS00216">
    <property type="entry name" value="SUGAR_TRANSPORT_1"/>
    <property type="match status" value="1"/>
</dbReference>
<keyword evidence="5 25" id="KW-1133">Transmembrane helix</keyword>
<proteinExistence type="inferred from homology"/>
<feature type="transmembrane region" description="Helical" evidence="25">
    <location>
        <begin position="134"/>
        <end position="155"/>
    </location>
</feature>
<evidence type="ECO:0000256" key="2">
    <source>
        <dbReference type="ARBA" id="ARBA00008335"/>
    </source>
</evidence>
<dbReference type="InterPro" id="IPR005829">
    <property type="entry name" value="Sugar_transporter_CS"/>
</dbReference>
<evidence type="ECO:0000259" key="26">
    <source>
        <dbReference type="PROSITE" id="PS50850"/>
    </source>
</evidence>
<feature type="transmembrane region" description="Helical" evidence="25">
    <location>
        <begin position="104"/>
        <end position="122"/>
    </location>
</feature>
<dbReference type="SUPFAM" id="SSF103473">
    <property type="entry name" value="MFS general substrate transporter"/>
    <property type="match status" value="1"/>
</dbReference>
<dbReference type="Pfam" id="PF07690">
    <property type="entry name" value="MFS_1"/>
    <property type="match status" value="2"/>
</dbReference>
<evidence type="ECO:0000256" key="15">
    <source>
        <dbReference type="ARBA" id="ARBA00044899"/>
    </source>
</evidence>
<comment type="catalytic activity">
    <reaction evidence="15">
        <text>L-arginyl-L-alpha-amino acid(out) = L-arginyl-L-alpha-amino acid(in)</text>
        <dbReference type="Rhea" id="RHEA:79371"/>
        <dbReference type="ChEBI" id="CHEBI:84315"/>
    </reaction>
</comment>
<feature type="transmembrane region" description="Helical" evidence="25">
    <location>
        <begin position="393"/>
        <end position="414"/>
    </location>
</feature>
<comment type="function">
    <text evidence="23">Lysosomal dipeptide uniporter that selectively exports lysine, arginine or histidine-containing dipeptides with a net positive charge from the lysosome lumen into the cytosol. Could play a role in a specific type of protein O-glycosylation indirectly regulating macrophages migration and tissue invasion. Also essential for liver homeostasis.</text>
</comment>
<accession>A0A0Q9YAD0</accession>
<feature type="transmembrane region" description="Helical" evidence="25">
    <location>
        <begin position="51"/>
        <end position="71"/>
    </location>
</feature>
<evidence type="ECO:0000256" key="25">
    <source>
        <dbReference type="SAM" id="Phobius"/>
    </source>
</evidence>
<evidence type="ECO:0000256" key="8">
    <source>
        <dbReference type="ARBA" id="ARBA00044876"/>
    </source>
</evidence>
<feature type="transmembrane region" description="Helical" evidence="25">
    <location>
        <begin position="349"/>
        <end position="373"/>
    </location>
</feature>
<evidence type="ECO:0000256" key="1">
    <source>
        <dbReference type="ARBA" id="ARBA00004155"/>
    </source>
</evidence>
<evidence type="ECO:0000313" key="27">
    <source>
        <dbReference type="EMBL" id="KRG17669.1"/>
    </source>
</evidence>
<feature type="transmembrane region" description="Helical" evidence="25">
    <location>
        <begin position="167"/>
        <end position="187"/>
    </location>
</feature>
<evidence type="ECO:0000256" key="7">
    <source>
        <dbReference type="ARBA" id="ARBA00023228"/>
    </source>
</evidence>
<evidence type="ECO:0000256" key="6">
    <source>
        <dbReference type="ARBA" id="ARBA00023136"/>
    </source>
</evidence>
<comment type="catalytic activity">
    <reaction evidence="13">
        <text>L-alpha-aminoacyl-L-lysine(out) = L-alpha-aminoacyl-L-lysine(in)</text>
        <dbReference type="Rhea" id="RHEA:79383"/>
        <dbReference type="ChEBI" id="CHEBI:229966"/>
    </reaction>
</comment>
<keyword evidence="4 25" id="KW-0812">Transmembrane</keyword>
<comment type="subunit">
    <text evidence="24">Homodimer. Interacts with lysosomal protein GLMP (via lumenal domain); the interaction starts while both proteins are still in the endoplasmic reticulum and is required for stabilization of MFSD1 in lysosomes but has no direct effect on its targeting to lysosomes or transporter activity.</text>
</comment>
<evidence type="ECO:0000256" key="18">
    <source>
        <dbReference type="ARBA" id="ARBA00044912"/>
    </source>
</evidence>
<sequence length="424" mass="46436">MSTMKKLTPWIIWGLAASFFFSHYVVRVTPGIIVDDLKLAFINTTELEIGFLGAAFYLPYVIMQMPVGYLVDRFGPRLLLTIAVFLCGISSLLFASASIFDMAIASRIVLGFCSATAFVGALKLITTWFKPSQLAMIVGITQALGMAGASIGNGLAPYLVNAVGWRSAFTCYSVVFFTLSVLIFTIVRNHPKHKTADASASKPPASRPTAQKGAFKKVLLNRYTWLNAIFAGLLYAPSDVMGELWGKQFLKNIHLITEHQAEIAVSLLFVGWAVGGPIAGWLADHFGRRPIMTFSSLCSLIILPIIFYCPSIPLFLLFILTFTFGLTNTGLIASYTIAGELHDKEVSGFSMAIANMFSVLLGAMLMPLLGWLITYHSQGQVINGLVQYSSQDYQKATLILPICALLAFVLSFFIKETLAKEKRS</sequence>
<feature type="transmembrane region" description="Helical" evidence="25">
    <location>
        <begin position="78"/>
        <end position="98"/>
    </location>
</feature>
<feature type="transmembrane region" description="Helical" evidence="25">
    <location>
        <begin position="219"/>
        <end position="236"/>
    </location>
</feature>
<dbReference type="STRING" id="437022.CC99x_02128"/>
<feature type="transmembrane region" description="Helical" evidence="25">
    <location>
        <begin position="263"/>
        <end position="283"/>
    </location>
</feature>
<name>A0A0Q9YAD0_9GAMM</name>
<protein>
    <recommendedName>
        <fullName evidence="21">Lysosomal dipeptide transporter MFSD1</fullName>
    </recommendedName>
    <alternativeName>
        <fullName evidence="22">Major facilitator superfamily domain-containing protein 1</fullName>
    </alternativeName>
</protein>
<comment type="caution">
    <text evidence="27">The sequence shown here is derived from an EMBL/GenBank/DDBJ whole genome shotgun (WGS) entry which is preliminary data.</text>
</comment>
<comment type="catalytic activity">
    <reaction evidence="19">
        <text>L-alanyl-L-lysine(out) = L-alanyl-L-lysine(in)</text>
        <dbReference type="Rhea" id="RHEA:79415"/>
        <dbReference type="ChEBI" id="CHEBI:192470"/>
    </reaction>
</comment>
<evidence type="ECO:0000256" key="24">
    <source>
        <dbReference type="ARBA" id="ARBA00046376"/>
    </source>
</evidence>
<keyword evidence="7" id="KW-0458">Lysosome</keyword>
<comment type="catalytic activity">
    <reaction evidence="17">
        <text>L-arginyl-glycine(out) = L-arginyl-glycine(in)</text>
        <dbReference type="Rhea" id="RHEA:79391"/>
        <dbReference type="ChEBI" id="CHEBI:229955"/>
    </reaction>
</comment>
<evidence type="ECO:0000256" key="21">
    <source>
        <dbReference type="ARBA" id="ARBA00044985"/>
    </source>
</evidence>
<dbReference type="GO" id="GO:0005765">
    <property type="term" value="C:lysosomal membrane"/>
    <property type="evidence" value="ECO:0007669"/>
    <property type="project" value="UniProtKB-SubCell"/>
</dbReference>
<evidence type="ECO:0000256" key="22">
    <source>
        <dbReference type="ARBA" id="ARBA00045018"/>
    </source>
</evidence>
<dbReference type="GO" id="GO:0022857">
    <property type="term" value="F:transmembrane transporter activity"/>
    <property type="evidence" value="ECO:0007669"/>
    <property type="project" value="InterPro"/>
</dbReference>
<evidence type="ECO:0000256" key="9">
    <source>
        <dbReference type="ARBA" id="ARBA00044878"/>
    </source>
</evidence>
<evidence type="ECO:0000256" key="23">
    <source>
        <dbReference type="ARBA" id="ARBA00045709"/>
    </source>
</evidence>
<keyword evidence="3" id="KW-0813">Transport</keyword>
<comment type="catalytic activity">
    <reaction evidence="20">
        <text>L-lysyl-glycine(out) = L-lysyl-glycine(in)</text>
        <dbReference type="Rhea" id="RHEA:79407"/>
        <dbReference type="ChEBI" id="CHEBI:191202"/>
    </reaction>
</comment>
<evidence type="ECO:0000256" key="14">
    <source>
        <dbReference type="ARBA" id="ARBA00044898"/>
    </source>
</evidence>
<evidence type="ECO:0000256" key="10">
    <source>
        <dbReference type="ARBA" id="ARBA00044881"/>
    </source>
</evidence>
<keyword evidence="6 25" id="KW-0472">Membrane</keyword>
<comment type="similarity">
    <text evidence="2">Belongs to the major facilitator superfamily.</text>
</comment>
<comment type="subcellular location">
    <subcellularLocation>
        <location evidence="1">Lysosome membrane</location>
        <topology evidence="1">Multi-pass membrane protein</topology>
    </subcellularLocation>
</comment>
<evidence type="ECO:0000256" key="12">
    <source>
        <dbReference type="ARBA" id="ARBA00044891"/>
    </source>
</evidence>
<reference evidence="27" key="1">
    <citation type="submission" date="2015-09" db="EMBL/GenBank/DDBJ databases">
        <title>Draft Genome Sequences of Two Novel Amoeba-resistant Intranuclear Bacteria, Candidatus Berkiella cookevillensis and Candidatus Berkiella aquae.</title>
        <authorList>
            <person name="Mehari Y.T."/>
            <person name="Arivett B.A."/>
            <person name="Farone A.L."/>
            <person name="Gunderson J.H."/>
            <person name="Farone M.B."/>
        </authorList>
    </citation>
    <scope>NUCLEOTIDE SEQUENCE [LARGE SCALE GENOMIC DNA]</scope>
    <source>
        <strain evidence="27">CC99</strain>
    </source>
</reference>
<dbReference type="Gene3D" id="1.20.1250.20">
    <property type="entry name" value="MFS general substrate transporter like domains"/>
    <property type="match status" value="2"/>
</dbReference>
<evidence type="ECO:0000256" key="5">
    <source>
        <dbReference type="ARBA" id="ARBA00022989"/>
    </source>
</evidence>
<comment type="catalytic activity">
    <reaction evidence="14">
        <text>L-aspartyl-L-lysine(out) = L-aspartyl-L-lysine(in)</text>
        <dbReference type="Rhea" id="RHEA:79411"/>
        <dbReference type="ChEBI" id="CHEBI:229953"/>
    </reaction>
</comment>
<evidence type="ECO:0000256" key="4">
    <source>
        <dbReference type="ARBA" id="ARBA00022692"/>
    </source>
</evidence>
<dbReference type="PANTHER" id="PTHR23512">
    <property type="entry name" value="MAJOR FACILITATOR SUPERFAMILY DOMAIN-CONTAINING PROTEIN 1"/>
    <property type="match status" value="1"/>
</dbReference>
<dbReference type="AlphaFoldDB" id="A0A0Q9YAD0"/>
<dbReference type="InterPro" id="IPR036259">
    <property type="entry name" value="MFS_trans_sf"/>
</dbReference>
<dbReference type="InterPro" id="IPR011701">
    <property type="entry name" value="MFS"/>
</dbReference>
<comment type="catalytic activity">
    <reaction evidence="10">
        <text>L-alpha-aminoacyl-L-arginine(out) = L-alpha-aminoacyl-L-arginine(in)</text>
        <dbReference type="Rhea" id="RHEA:79367"/>
        <dbReference type="ChEBI" id="CHEBI:229968"/>
    </reaction>
</comment>
<comment type="catalytic activity">
    <reaction evidence="9">
        <text>L-histidyl-glycine(out) = L-histidyl-glycine(in)</text>
        <dbReference type="Rhea" id="RHEA:79395"/>
        <dbReference type="ChEBI" id="CHEBI:229957"/>
    </reaction>
</comment>
<comment type="catalytic activity">
    <reaction evidence="11">
        <text>L-alpha-aminoacyl-L-histidine(out) = L-alpha-aminoacyl-L-histidine(in)</text>
        <dbReference type="Rhea" id="RHEA:79375"/>
        <dbReference type="ChEBI" id="CHEBI:229967"/>
    </reaction>
</comment>
<feature type="transmembrane region" description="Helical" evidence="25">
    <location>
        <begin position="290"/>
        <end position="308"/>
    </location>
</feature>
<dbReference type="PANTHER" id="PTHR23512:SF3">
    <property type="entry name" value="MAJOR FACILITATOR SUPERFAMILY DOMAIN-CONTAINING PROTEIN 1"/>
    <property type="match status" value="1"/>
</dbReference>
<dbReference type="EMBL" id="LKHV01000013">
    <property type="protein sequence ID" value="KRG17669.1"/>
    <property type="molecule type" value="Genomic_DNA"/>
</dbReference>
<feature type="domain" description="Major facilitator superfamily (MFS) profile" evidence="26">
    <location>
        <begin position="11"/>
        <end position="419"/>
    </location>
</feature>
<evidence type="ECO:0000256" key="19">
    <source>
        <dbReference type="ARBA" id="ARBA00044919"/>
    </source>
</evidence>
<feature type="transmembrane region" description="Helical" evidence="25">
    <location>
        <begin position="314"/>
        <end position="337"/>
    </location>
</feature>
<evidence type="ECO:0000256" key="11">
    <source>
        <dbReference type="ARBA" id="ARBA00044884"/>
    </source>
</evidence>
<evidence type="ECO:0000256" key="13">
    <source>
        <dbReference type="ARBA" id="ARBA00044893"/>
    </source>
</evidence>
<evidence type="ECO:0000256" key="17">
    <source>
        <dbReference type="ARBA" id="ARBA00044903"/>
    </source>
</evidence>
<gene>
    <name evidence="27" type="primary">sauU_6</name>
    <name evidence="27" type="ORF">CC99x_02128</name>
</gene>
<evidence type="ECO:0000256" key="3">
    <source>
        <dbReference type="ARBA" id="ARBA00022448"/>
    </source>
</evidence>
<evidence type="ECO:0000256" key="20">
    <source>
        <dbReference type="ARBA" id="ARBA00044924"/>
    </source>
</evidence>
<evidence type="ECO:0000256" key="16">
    <source>
        <dbReference type="ARBA" id="ARBA00044900"/>
    </source>
</evidence>
<comment type="catalytic activity">
    <reaction evidence="18">
        <text>L-histidyl-L-alpha-amino acid(out) = L-histidyl-L-alpha-amino acid(in)</text>
        <dbReference type="Rhea" id="RHEA:79379"/>
        <dbReference type="ChEBI" id="CHEBI:229964"/>
    </reaction>
</comment>
<dbReference type="PROSITE" id="PS50850">
    <property type="entry name" value="MFS"/>
    <property type="match status" value="1"/>
</dbReference>
<dbReference type="InterPro" id="IPR052187">
    <property type="entry name" value="MFSD1"/>
</dbReference>
<comment type="catalytic activity">
    <reaction evidence="16">
        <text>L-lysyl-L-lysine(out) = L-lysyl-L-lysine(in)</text>
        <dbReference type="Rhea" id="RHEA:79403"/>
        <dbReference type="ChEBI" id="CHEBI:229956"/>
    </reaction>
</comment>
<comment type="catalytic activity">
    <reaction evidence="8">
        <text>L-lysyl-L-alanine(out) = L-lysyl-L-alanine(in)</text>
        <dbReference type="Rhea" id="RHEA:79399"/>
        <dbReference type="ChEBI" id="CHEBI:229954"/>
    </reaction>
</comment>